<dbReference type="InterPro" id="IPR003462">
    <property type="entry name" value="ODC_Mu_crystall"/>
</dbReference>
<dbReference type="Proteomes" id="UP001601992">
    <property type="component" value="Unassembled WGS sequence"/>
</dbReference>
<name>A0ABW6RY92_9NOCA</name>
<keyword evidence="2" id="KW-1185">Reference proteome</keyword>
<dbReference type="Gene3D" id="3.40.50.720">
    <property type="entry name" value="NAD(P)-binding Rossmann-like Domain"/>
    <property type="match status" value="1"/>
</dbReference>
<dbReference type="EMBL" id="JBIAQY010000004">
    <property type="protein sequence ID" value="MFF3568996.1"/>
    <property type="molecule type" value="Genomic_DNA"/>
</dbReference>
<sequence>MESVAMPEGATLLLSDEQVRRACDMKTLVDTVQEVLREAAGPEVDLPPRADLGIEGTFFRVLPAIHGPAGVLGLKMFHGSFERGVRYLLLLCDIETGQTLGVLDAAYLTAARTGAVSGVATRHLARADADVVGVIGSGLEAETNLAAVASVRKIRRARVFSPRSARREAFAARMSAELDIDVVPVGAPSEAVAGADIVVVATNTGPGGAVALRAEWLEQGQHVISIGSTLPAIRELDAEVFRRAGKVVFDVPASTVAASSGDVSDWSADDPNRVTTVPTLTELLRGETPGRSGSDDITVFKSIGSAVQDLAAAVAVCRTARTAGLGTVVSGLASLKTF</sequence>
<dbReference type="PANTHER" id="PTHR13812:SF19">
    <property type="entry name" value="KETIMINE REDUCTASE MU-CRYSTALLIN"/>
    <property type="match status" value="1"/>
</dbReference>
<dbReference type="Gene3D" id="3.30.1780.10">
    <property type="entry name" value="ornithine cyclodeaminase, domain 1"/>
    <property type="match status" value="1"/>
</dbReference>
<dbReference type="Pfam" id="PF02423">
    <property type="entry name" value="OCD_Mu_crystall"/>
    <property type="match status" value="1"/>
</dbReference>
<dbReference type="InterPro" id="IPR023401">
    <property type="entry name" value="ODC_N"/>
</dbReference>
<proteinExistence type="predicted"/>
<dbReference type="InterPro" id="IPR036291">
    <property type="entry name" value="NAD(P)-bd_dom_sf"/>
</dbReference>
<dbReference type="SUPFAM" id="SSF51735">
    <property type="entry name" value="NAD(P)-binding Rossmann-fold domains"/>
    <property type="match status" value="1"/>
</dbReference>
<dbReference type="PIRSF" id="PIRSF001439">
    <property type="entry name" value="CryM"/>
    <property type="match status" value="1"/>
</dbReference>
<comment type="caution">
    <text evidence="1">The sequence shown here is derived from an EMBL/GenBank/DDBJ whole genome shotgun (WGS) entry which is preliminary data.</text>
</comment>
<accession>A0ABW6RY92</accession>
<protein>
    <submittedName>
        <fullName evidence="1">Ornithine cyclodeaminase family protein</fullName>
    </submittedName>
</protein>
<dbReference type="PANTHER" id="PTHR13812">
    <property type="entry name" value="KETIMINE REDUCTASE MU-CRYSTALLIN"/>
    <property type="match status" value="1"/>
</dbReference>
<gene>
    <name evidence="1" type="ORF">ACFYXQ_14585</name>
</gene>
<dbReference type="RefSeq" id="WP_040823329.1">
    <property type="nucleotide sequence ID" value="NZ_JBIAQY010000004.1"/>
</dbReference>
<evidence type="ECO:0000313" key="1">
    <source>
        <dbReference type="EMBL" id="MFF3568996.1"/>
    </source>
</evidence>
<organism evidence="1 2">
    <name type="scientific">Nocardia jiangxiensis</name>
    <dbReference type="NCBI Taxonomy" id="282685"/>
    <lineage>
        <taxon>Bacteria</taxon>
        <taxon>Bacillati</taxon>
        <taxon>Actinomycetota</taxon>
        <taxon>Actinomycetes</taxon>
        <taxon>Mycobacteriales</taxon>
        <taxon>Nocardiaceae</taxon>
        <taxon>Nocardia</taxon>
    </lineage>
</organism>
<evidence type="ECO:0000313" key="2">
    <source>
        <dbReference type="Proteomes" id="UP001601992"/>
    </source>
</evidence>
<reference evidence="1 2" key="1">
    <citation type="submission" date="2024-10" db="EMBL/GenBank/DDBJ databases">
        <title>The Natural Products Discovery Center: Release of the First 8490 Sequenced Strains for Exploring Actinobacteria Biosynthetic Diversity.</title>
        <authorList>
            <person name="Kalkreuter E."/>
            <person name="Kautsar S.A."/>
            <person name="Yang D."/>
            <person name="Bader C.D."/>
            <person name="Teijaro C.N."/>
            <person name="Fluegel L."/>
            <person name="Davis C.M."/>
            <person name="Simpson J.R."/>
            <person name="Lauterbach L."/>
            <person name="Steele A.D."/>
            <person name="Gui C."/>
            <person name="Meng S."/>
            <person name="Li G."/>
            <person name="Viehrig K."/>
            <person name="Ye F."/>
            <person name="Su P."/>
            <person name="Kiefer A.F."/>
            <person name="Nichols A."/>
            <person name="Cepeda A.J."/>
            <person name="Yan W."/>
            <person name="Fan B."/>
            <person name="Jiang Y."/>
            <person name="Adhikari A."/>
            <person name="Zheng C.-J."/>
            <person name="Schuster L."/>
            <person name="Cowan T.M."/>
            <person name="Smanski M.J."/>
            <person name="Chevrette M.G."/>
            <person name="De Carvalho L.P.S."/>
            <person name="Shen B."/>
        </authorList>
    </citation>
    <scope>NUCLEOTIDE SEQUENCE [LARGE SCALE GENOMIC DNA]</scope>
    <source>
        <strain evidence="1 2">NPDC002593</strain>
    </source>
</reference>